<keyword evidence="3" id="KW-1185">Reference proteome</keyword>
<gene>
    <name evidence="2" type="ORF">ABC974_12580</name>
</gene>
<sequence length="481" mass="50021">MSLAAASRRCARRMLALSARLGRDKRGNVLMIVGLSIIPLTFSAGMAIDYSRAMRLQTKLNAAADAAALSAVTRPMMNQSSAIACSTAKNMFVGQSTSLAGLTINANDPAQLAITVTDSATPGSAGTTTTCSSSSTATAASYSRSATVSYHATSQNAFGGILGLATLPIHGTSTAYSAVAPNIDFYVMIDTSQSMLLPATSAGLATMTAATNGCAFACHQSSTSASDPGHTPLVNGRYWDNYQVARNAGIVLRTDLVAGAVQDLTTLASTTSQSNHAVYRMGLSDFDYMYRQLWPTAAIGGFNVDSNLSTVSSHVGDAQVAIYCTNNQRICGTGDNDTDSNYTAALTGAAATMPLASGYGTNNAGDTPEAMLFIITDGMRDELYSGSRYLGPIPASLCTTIKNRGIRIAILDTQYLPASASDSWSITNVKTPYLSPTDRITPALTACASPGLFYQVTTDGDISAALATLFQKAVASARLTQ</sequence>
<evidence type="ECO:0000259" key="1">
    <source>
        <dbReference type="Pfam" id="PF13400"/>
    </source>
</evidence>
<proteinExistence type="predicted"/>
<feature type="domain" description="Putative Flp pilus-assembly TadG-like N-terminal" evidence="1">
    <location>
        <begin position="27"/>
        <end position="72"/>
    </location>
</feature>
<accession>A0ABU9Y3W4</accession>
<comment type="caution">
    <text evidence="2">The sequence shown here is derived from an EMBL/GenBank/DDBJ whole genome shotgun (WGS) entry which is preliminary data.</text>
</comment>
<reference evidence="2 3" key="1">
    <citation type="submission" date="2024-05" db="EMBL/GenBank/DDBJ databases">
        <authorList>
            <person name="Liu Q."/>
            <person name="Xin Y.-H."/>
        </authorList>
    </citation>
    <scope>NUCLEOTIDE SEQUENCE [LARGE SCALE GENOMIC DNA]</scope>
    <source>
        <strain evidence="2 3">CGMCC 1.10181</strain>
    </source>
</reference>
<dbReference type="Proteomes" id="UP001419910">
    <property type="component" value="Unassembled WGS sequence"/>
</dbReference>
<dbReference type="InterPro" id="IPR028087">
    <property type="entry name" value="Tad_N"/>
</dbReference>
<dbReference type="RefSeq" id="WP_343889320.1">
    <property type="nucleotide sequence ID" value="NZ_BAAAEH010000021.1"/>
</dbReference>
<evidence type="ECO:0000313" key="2">
    <source>
        <dbReference type="EMBL" id="MEN2790467.1"/>
    </source>
</evidence>
<evidence type="ECO:0000313" key="3">
    <source>
        <dbReference type="Proteomes" id="UP001419910"/>
    </source>
</evidence>
<dbReference type="Pfam" id="PF13400">
    <property type="entry name" value="Tad"/>
    <property type="match status" value="1"/>
</dbReference>
<dbReference type="EMBL" id="JBDIME010000009">
    <property type="protein sequence ID" value="MEN2790467.1"/>
    <property type="molecule type" value="Genomic_DNA"/>
</dbReference>
<protein>
    <submittedName>
        <fullName evidence="2">Pilus assembly protein TadG-related protein</fullName>
    </submittedName>
</protein>
<organism evidence="2 3">
    <name type="scientific">Sphingomonas oligophenolica</name>
    <dbReference type="NCBI Taxonomy" id="301154"/>
    <lineage>
        <taxon>Bacteria</taxon>
        <taxon>Pseudomonadati</taxon>
        <taxon>Pseudomonadota</taxon>
        <taxon>Alphaproteobacteria</taxon>
        <taxon>Sphingomonadales</taxon>
        <taxon>Sphingomonadaceae</taxon>
        <taxon>Sphingomonas</taxon>
    </lineage>
</organism>
<name>A0ABU9Y3W4_9SPHN</name>